<evidence type="ECO:0000313" key="3">
    <source>
        <dbReference type="Proteomes" id="UP000789342"/>
    </source>
</evidence>
<evidence type="ECO:0000259" key="1">
    <source>
        <dbReference type="PROSITE" id="PS50097"/>
    </source>
</evidence>
<organism evidence="2 3">
    <name type="scientific">Acaulospora morrowiae</name>
    <dbReference type="NCBI Taxonomy" id="94023"/>
    <lineage>
        <taxon>Eukaryota</taxon>
        <taxon>Fungi</taxon>
        <taxon>Fungi incertae sedis</taxon>
        <taxon>Mucoromycota</taxon>
        <taxon>Glomeromycotina</taxon>
        <taxon>Glomeromycetes</taxon>
        <taxon>Diversisporales</taxon>
        <taxon>Acaulosporaceae</taxon>
        <taxon>Acaulospora</taxon>
    </lineage>
</organism>
<accession>A0A9N9A453</accession>
<dbReference type="Proteomes" id="UP000789342">
    <property type="component" value="Unassembled WGS sequence"/>
</dbReference>
<comment type="caution">
    <text evidence="2">The sequence shown here is derived from an EMBL/GenBank/DDBJ whole genome shotgun (WGS) entry which is preliminary data.</text>
</comment>
<dbReference type="InterPro" id="IPR011333">
    <property type="entry name" value="SKP1/BTB/POZ_sf"/>
</dbReference>
<name>A0A9N9A453_9GLOM</name>
<dbReference type="InterPro" id="IPR000210">
    <property type="entry name" value="BTB/POZ_dom"/>
</dbReference>
<feature type="non-terminal residue" evidence="2">
    <location>
        <position position="264"/>
    </location>
</feature>
<dbReference type="CDD" id="cd18186">
    <property type="entry name" value="BTB_POZ_ZBTB_KLHL-like"/>
    <property type="match status" value="1"/>
</dbReference>
<gene>
    <name evidence="2" type="ORF">AMORRO_LOCUS3973</name>
</gene>
<dbReference type="OrthoDB" id="6359816at2759"/>
<dbReference type="GO" id="GO:0005737">
    <property type="term" value="C:cytoplasm"/>
    <property type="evidence" value="ECO:0007669"/>
    <property type="project" value="TreeGrafter"/>
</dbReference>
<dbReference type="Gene3D" id="3.30.710.10">
    <property type="entry name" value="Potassium Channel Kv1.1, Chain A"/>
    <property type="match status" value="1"/>
</dbReference>
<evidence type="ECO:0000313" key="2">
    <source>
        <dbReference type="EMBL" id="CAG8516127.1"/>
    </source>
</evidence>
<dbReference type="PANTHER" id="PTHR46306">
    <property type="entry name" value="BTB/POZ DOMAIN-CONTAINING PROTEIN 9"/>
    <property type="match status" value="1"/>
</dbReference>
<sequence>MRAVVIAQRKTIMRGNSVIDDLRILVNNPRYSDLEIKCKDDVIIYGNRAILAARSEVFDEILFAKTEIHDKQILFRTIEASHMKIILDYLYTGSISEKDLSVDNAFEILHAVNFFRLKNLQDFISEYYKKMCRKWGNDNKSPELLSKAAHLLSSLPNNEIVDYLIDSVAKIPLDSIGFNRLTLQGLQCLLSKRDEKKFFASSEYSVLRYAVLTAAKRISQEAFLTLKKRLPPWEDVKRTVQTINHNSPIKEEISLPVFNYINSL</sequence>
<protein>
    <submittedName>
        <fullName evidence="2">13159_t:CDS:1</fullName>
    </submittedName>
</protein>
<dbReference type="SUPFAM" id="SSF54695">
    <property type="entry name" value="POZ domain"/>
    <property type="match status" value="1"/>
</dbReference>
<reference evidence="2" key="1">
    <citation type="submission" date="2021-06" db="EMBL/GenBank/DDBJ databases">
        <authorList>
            <person name="Kallberg Y."/>
            <person name="Tangrot J."/>
            <person name="Rosling A."/>
        </authorList>
    </citation>
    <scope>NUCLEOTIDE SEQUENCE</scope>
    <source>
        <strain evidence="2">CL551</strain>
    </source>
</reference>
<dbReference type="PANTHER" id="PTHR46306:SF1">
    <property type="entry name" value="BTB_POZ DOMAIN-CONTAINING PROTEIN 9"/>
    <property type="match status" value="1"/>
</dbReference>
<dbReference type="PROSITE" id="PS50097">
    <property type="entry name" value="BTB"/>
    <property type="match status" value="1"/>
</dbReference>
<feature type="domain" description="BTB" evidence="1">
    <location>
        <begin position="32"/>
        <end position="99"/>
    </location>
</feature>
<dbReference type="Pfam" id="PF00651">
    <property type="entry name" value="BTB"/>
    <property type="match status" value="1"/>
</dbReference>
<dbReference type="EMBL" id="CAJVPV010002039">
    <property type="protein sequence ID" value="CAG8516127.1"/>
    <property type="molecule type" value="Genomic_DNA"/>
</dbReference>
<keyword evidence="3" id="KW-1185">Reference proteome</keyword>
<dbReference type="InterPro" id="IPR052407">
    <property type="entry name" value="BTB_POZ_domain_cont_9"/>
</dbReference>
<dbReference type="AlphaFoldDB" id="A0A9N9A453"/>
<proteinExistence type="predicted"/>
<dbReference type="SMART" id="SM00225">
    <property type="entry name" value="BTB"/>
    <property type="match status" value="1"/>
</dbReference>